<dbReference type="PANTHER" id="PTHR14336">
    <property type="entry name" value="TANDEM PH DOMAIN CONTAINING PROTEIN"/>
    <property type="match status" value="1"/>
</dbReference>
<feature type="region of interest" description="Disordered" evidence="1">
    <location>
        <begin position="171"/>
        <end position="336"/>
    </location>
</feature>
<dbReference type="Pfam" id="PF00169">
    <property type="entry name" value="PH"/>
    <property type="match status" value="2"/>
</dbReference>
<dbReference type="Proteomes" id="UP000054845">
    <property type="component" value="Unassembled WGS sequence"/>
</dbReference>
<name>A0A0P1BQW0_9BASI</name>
<dbReference type="PROSITE" id="PS50003">
    <property type="entry name" value="PH_DOMAIN"/>
    <property type="match status" value="2"/>
</dbReference>
<feature type="compositionally biased region" description="Low complexity" evidence="1">
    <location>
        <begin position="306"/>
        <end position="320"/>
    </location>
</feature>
<dbReference type="FunFam" id="2.30.29.30:FF:000286">
    <property type="entry name" value="PH-protein kinase domain containing protein"/>
    <property type="match status" value="1"/>
</dbReference>
<dbReference type="Gene3D" id="2.30.29.30">
    <property type="entry name" value="Pleckstrin-homology domain (PH domain)/Phosphotyrosine-binding domain (PTB)"/>
    <property type="match status" value="3"/>
</dbReference>
<feature type="domain" description="PH" evidence="2">
    <location>
        <begin position="339"/>
        <end position="513"/>
    </location>
</feature>
<keyword evidence="4" id="KW-1185">Reference proteome</keyword>
<evidence type="ECO:0000259" key="2">
    <source>
        <dbReference type="PROSITE" id="PS50003"/>
    </source>
</evidence>
<accession>A0A0P1BQW0</accession>
<feature type="compositionally biased region" description="Low complexity" evidence="1">
    <location>
        <begin position="180"/>
        <end position="194"/>
    </location>
</feature>
<reference evidence="3 4" key="1">
    <citation type="submission" date="2014-09" db="EMBL/GenBank/DDBJ databases">
        <authorList>
            <person name="Magalhaes I.L.F."/>
            <person name="Oliveira U."/>
            <person name="Santos F.R."/>
            <person name="Vidigal T.H.D.A."/>
            <person name="Brescovit A.D."/>
            <person name="Santos A.J."/>
        </authorList>
    </citation>
    <scope>NUCLEOTIDE SEQUENCE [LARGE SCALE GENOMIC DNA]</scope>
</reference>
<evidence type="ECO:0000256" key="1">
    <source>
        <dbReference type="SAM" id="MobiDB-lite"/>
    </source>
</evidence>
<feature type="region of interest" description="Disordered" evidence="1">
    <location>
        <begin position="1"/>
        <end position="41"/>
    </location>
</feature>
<dbReference type="InterPro" id="IPR001849">
    <property type="entry name" value="PH_domain"/>
</dbReference>
<feature type="compositionally biased region" description="Polar residues" evidence="1">
    <location>
        <begin position="237"/>
        <end position="247"/>
    </location>
</feature>
<sequence length="553" mass="59586">MAISPSSGADTEDDFDEADGEDEEEGEEVDHGGNAGDQLRNETSVKSGYLYKRGEKRKNWKKRWFVLRSSKLCYYKNEKEYQLLRFIDIEDVHTIASIELKRIEHSFGIVTSTRQYYVRASSKAEKESWIKALNEVKEQIRQRSTLTQEFNSNSEPEAEMASLRLDAPGGAEQFGLSYTSQSSAGPSLGSSPQSRGLGMRRSPSPSGDVSQGAEGSLGRKSGQKLGDAPNEKGASALRQSMEQTTGWTFGGTSDGGNAPGGGTAGAALSSSEEDEDPEDWDEEERADQAMPLPGTSLSPPNAPHGTNASTSSNTTPPASSMPKQPQRSATADFLKDPNKVIHQGYLMKQSSRRKVWRKRWFVLTSSKLMYARSHMDAKSHRQIPLSSILDAIEYTSKKQPILTIPPGPQSPGPHSPSAISFQLGHGNQDAPERREASGGAPVGGGSGFSATTAAGMASNMSANLTGGVGSTGSQKRKKENCFKIITPKRTFVVGAPTEEEEIKWLSALQALLTRSREAQNPSSVKATNSTSASISKSQGDKLAGSVAEDVDRR</sequence>
<dbReference type="PANTHER" id="PTHR14336:SF8">
    <property type="entry name" value="PROTEIN OPY1"/>
    <property type="match status" value="1"/>
</dbReference>
<dbReference type="AlphaFoldDB" id="A0A0P1BQW0"/>
<dbReference type="InterPro" id="IPR011993">
    <property type="entry name" value="PH-like_dom_sf"/>
</dbReference>
<feature type="region of interest" description="Disordered" evidence="1">
    <location>
        <begin position="400"/>
        <end position="447"/>
    </location>
</feature>
<dbReference type="InterPro" id="IPR051707">
    <property type="entry name" value="PI-Interact_SigTrans_Reg"/>
</dbReference>
<dbReference type="EMBL" id="CCYA01000276">
    <property type="protein sequence ID" value="CEH18908.1"/>
    <property type="molecule type" value="Genomic_DNA"/>
</dbReference>
<feature type="region of interest" description="Disordered" evidence="1">
    <location>
        <begin position="514"/>
        <end position="553"/>
    </location>
</feature>
<dbReference type="SUPFAM" id="SSF50729">
    <property type="entry name" value="PH domain-like"/>
    <property type="match status" value="2"/>
</dbReference>
<protein>
    <recommendedName>
        <fullName evidence="2">PH domain-containing protein</fullName>
    </recommendedName>
</protein>
<dbReference type="STRING" id="401625.A0A0P1BQW0"/>
<dbReference type="SMART" id="SM00233">
    <property type="entry name" value="PH"/>
    <property type="match status" value="2"/>
</dbReference>
<proteinExistence type="predicted"/>
<organism evidence="3 4">
    <name type="scientific">Ceraceosorus bombacis</name>
    <dbReference type="NCBI Taxonomy" id="401625"/>
    <lineage>
        <taxon>Eukaryota</taxon>
        <taxon>Fungi</taxon>
        <taxon>Dikarya</taxon>
        <taxon>Basidiomycota</taxon>
        <taxon>Ustilaginomycotina</taxon>
        <taxon>Exobasidiomycetes</taxon>
        <taxon>Ceraceosorales</taxon>
        <taxon>Ceraceosoraceae</taxon>
        <taxon>Ceraceosorus</taxon>
    </lineage>
</organism>
<evidence type="ECO:0000313" key="3">
    <source>
        <dbReference type="EMBL" id="CEH18908.1"/>
    </source>
</evidence>
<feature type="compositionally biased region" description="Gly residues" evidence="1">
    <location>
        <begin position="248"/>
        <end position="264"/>
    </location>
</feature>
<feature type="domain" description="PH" evidence="2">
    <location>
        <begin position="43"/>
        <end position="138"/>
    </location>
</feature>
<evidence type="ECO:0000313" key="4">
    <source>
        <dbReference type="Proteomes" id="UP000054845"/>
    </source>
</evidence>
<dbReference type="OrthoDB" id="2157866at2759"/>
<feature type="compositionally biased region" description="Acidic residues" evidence="1">
    <location>
        <begin position="271"/>
        <end position="285"/>
    </location>
</feature>
<feature type="compositionally biased region" description="Polar residues" evidence="1">
    <location>
        <begin position="518"/>
        <end position="537"/>
    </location>
</feature>
<feature type="compositionally biased region" description="Acidic residues" evidence="1">
    <location>
        <begin position="10"/>
        <end position="28"/>
    </location>
</feature>
<feature type="compositionally biased region" description="Pro residues" evidence="1">
    <location>
        <begin position="403"/>
        <end position="414"/>
    </location>
</feature>